<dbReference type="EMBL" id="BAAAPE010000007">
    <property type="protein sequence ID" value="GAA2072089.1"/>
    <property type="molecule type" value="Genomic_DNA"/>
</dbReference>
<evidence type="ECO:0000259" key="3">
    <source>
        <dbReference type="PROSITE" id="PS50977"/>
    </source>
</evidence>
<keyword evidence="5" id="KW-1185">Reference proteome</keyword>
<gene>
    <name evidence="4" type="ORF">GCM10009801_24410</name>
</gene>
<dbReference type="InterPro" id="IPR009057">
    <property type="entry name" value="Homeodomain-like_sf"/>
</dbReference>
<evidence type="ECO:0000313" key="5">
    <source>
        <dbReference type="Proteomes" id="UP001500016"/>
    </source>
</evidence>
<keyword evidence="1 2" id="KW-0238">DNA-binding</keyword>
<name>A0ABN2VTU2_9ACTN</name>
<feature type="domain" description="HTH tetR-type" evidence="3">
    <location>
        <begin position="2"/>
        <end position="62"/>
    </location>
</feature>
<dbReference type="SUPFAM" id="SSF46689">
    <property type="entry name" value="Homeodomain-like"/>
    <property type="match status" value="1"/>
</dbReference>
<accession>A0ABN2VTU2</accession>
<dbReference type="PROSITE" id="PS50977">
    <property type="entry name" value="HTH_TETR_2"/>
    <property type="match status" value="1"/>
</dbReference>
<protein>
    <submittedName>
        <fullName evidence="4">TetR/AcrR family transcriptional regulator</fullName>
    </submittedName>
</protein>
<dbReference type="InterPro" id="IPR050109">
    <property type="entry name" value="HTH-type_TetR-like_transc_reg"/>
</dbReference>
<dbReference type="InterPro" id="IPR001647">
    <property type="entry name" value="HTH_TetR"/>
</dbReference>
<dbReference type="Gene3D" id="1.10.357.10">
    <property type="entry name" value="Tetracycline Repressor, domain 2"/>
    <property type="match status" value="1"/>
</dbReference>
<dbReference type="Pfam" id="PF00440">
    <property type="entry name" value="TetR_N"/>
    <property type="match status" value="1"/>
</dbReference>
<evidence type="ECO:0000256" key="2">
    <source>
        <dbReference type="PROSITE-ProRule" id="PRU00335"/>
    </source>
</evidence>
<proteinExistence type="predicted"/>
<dbReference type="PANTHER" id="PTHR30055:SF146">
    <property type="entry name" value="HTH-TYPE TRANSCRIPTIONAL DUAL REGULATOR CECR"/>
    <property type="match status" value="1"/>
</dbReference>
<dbReference type="PANTHER" id="PTHR30055">
    <property type="entry name" value="HTH-TYPE TRANSCRIPTIONAL REGULATOR RUTR"/>
    <property type="match status" value="1"/>
</dbReference>
<reference evidence="4 5" key="1">
    <citation type="journal article" date="2019" name="Int. J. Syst. Evol. Microbiol.">
        <title>The Global Catalogue of Microorganisms (GCM) 10K type strain sequencing project: providing services to taxonomists for standard genome sequencing and annotation.</title>
        <authorList>
            <consortium name="The Broad Institute Genomics Platform"/>
            <consortium name="The Broad Institute Genome Sequencing Center for Infectious Disease"/>
            <person name="Wu L."/>
            <person name="Ma J."/>
        </authorList>
    </citation>
    <scope>NUCLEOTIDE SEQUENCE [LARGE SCALE GENOMIC DNA]</scope>
    <source>
        <strain evidence="4 5">JCM 15478</strain>
    </source>
</reference>
<evidence type="ECO:0000313" key="4">
    <source>
        <dbReference type="EMBL" id="GAA2072089.1"/>
    </source>
</evidence>
<dbReference type="RefSeq" id="WP_344527080.1">
    <property type="nucleotide sequence ID" value="NZ_BAAAPE010000007.1"/>
</dbReference>
<dbReference type="Proteomes" id="UP001500016">
    <property type="component" value="Unassembled WGS sequence"/>
</dbReference>
<organism evidence="4 5">
    <name type="scientific">Streptomyces albiaxialis</name>
    <dbReference type="NCBI Taxonomy" id="329523"/>
    <lineage>
        <taxon>Bacteria</taxon>
        <taxon>Bacillati</taxon>
        <taxon>Actinomycetota</taxon>
        <taxon>Actinomycetes</taxon>
        <taxon>Kitasatosporales</taxon>
        <taxon>Streptomycetaceae</taxon>
        <taxon>Streptomyces</taxon>
    </lineage>
</organism>
<sequence length="200" mass="20369">MPTARETLLEAAHAAVGTQPWTGVRMVDVAAAAGVSRQTLYNEFGSKEGLGAALVSRLVEDFLDGAARAVAEAGRKGADPAACCAAAAAWMLRTAREEPIVHAALTGCWGARMPLPAPARHAPAGGLPGEPGALAVVLRNRAVSGLGSPAAPGGQPVLERAYEAGLRIALSYVVAESGDPDDETCGRVDEVVRALLESAP</sequence>
<feature type="DNA-binding region" description="H-T-H motif" evidence="2">
    <location>
        <begin position="25"/>
        <end position="44"/>
    </location>
</feature>
<comment type="caution">
    <text evidence="4">The sequence shown here is derived from an EMBL/GenBank/DDBJ whole genome shotgun (WGS) entry which is preliminary data.</text>
</comment>
<evidence type="ECO:0000256" key="1">
    <source>
        <dbReference type="ARBA" id="ARBA00023125"/>
    </source>
</evidence>